<protein>
    <submittedName>
        <fullName evidence="6">Polymerization and export protein</fullName>
    </submittedName>
</protein>
<feature type="transmembrane region" description="Helical" evidence="5">
    <location>
        <begin position="51"/>
        <end position="68"/>
    </location>
</feature>
<dbReference type="InterPro" id="IPR002797">
    <property type="entry name" value="Polysacc_synth"/>
</dbReference>
<feature type="transmembrane region" description="Helical" evidence="5">
    <location>
        <begin position="20"/>
        <end position="45"/>
    </location>
</feature>
<dbReference type="EMBL" id="AZEL01000001">
    <property type="protein sequence ID" value="KRL25657.1"/>
    <property type="molecule type" value="Genomic_DNA"/>
</dbReference>
<keyword evidence="2 5" id="KW-0812">Transmembrane</keyword>
<accession>A0A0R1P175</accession>
<sequence length="489" mass="54835">MIKNSKSLGVNAFLNGLRSVLNLFFPLITFPYVSRVLSVSGIGIYNFSNTYVSYFILIAGLGIATYAVREGAKYREDKVKINNFVSQIFSLNMIATIIAYVLLFASLIIFKKLNNYISCILIFSLQILFTTLGTEWIYTIYEDYAYITIRSIAFKLISIVLLFLLVRRPEDYLVYAGITVFSAVGSNLLNFIHVRNFVHIKLTLKINWRYHLRPVLIIFASAVAVTIYVSSDTTILGLLKNDYAVGIYSTSVKIYQIAQGLLSALLTVTIPRLAFLWGQRRIGEYNQVLSKVIDSLGILVLPAAIGLIMLSREVVLIIASKKYLPSVNSLRIICWAIIFSIFAWIFSDCVLIPAKRENLVLRNTIITAIENIILNFILIPFMSYDGTSLSTVIAEFTVMIMNGYSCRDIIKPVIFKKDTLKNLLDSIIGCVGIVVVCLLCDYGFNSLILKTIFSVALSVIMYAAILVLLGNKNAYSILDRAKMILKGKL</sequence>
<dbReference type="PATRIC" id="fig|1423748.3.peg.1106"/>
<feature type="transmembrane region" description="Helical" evidence="5">
    <location>
        <begin position="388"/>
        <end position="406"/>
    </location>
</feature>
<proteinExistence type="predicted"/>
<evidence type="ECO:0000256" key="4">
    <source>
        <dbReference type="ARBA" id="ARBA00023136"/>
    </source>
</evidence>
<name>A0A0R1P175_9LACO</name>
<dbReference type="GO" id="GO:0016020">
    <property type="term" value="C:membrane"/>
    <property type="evidence" value="ECO:0007669"/>
    <property type="project" value="UniProtKB-SubCell"/>
</dbReference>
<feature type="transmembrane region" description="Helical" evidence="5">
    <location>
        <begin position="330"/>
        <end position="352"/>
    </location>
</feature>
<dbReference type="InterPro" id="IPR052556">
    <property type="entry name" value="PolySynth_Transporter"/>
</dbReference>
<comment type="caution">
    <text evidence="6">The sequence shown here is derived from an EMBL/GenBank/DDBJ whole genome shotgun (WGS) entry which is preliminary data.</text>
</comment>
<dbReference type="PANTHER" id="PTHR43424:SF1">
    <property type="entry name" value="LOCUS PUTATIVE PROTEIN 1-RELATED"/>
    <property type="match status" value="1"/>
</dbReference>
<feature type="transmembrane region" description="Helical" evidence="5">
    <location>
        <begin position="427"/>
        <end position="445"/>
    </location>
</feature>
<feature type="transmembrane region" description="Helical" evidence="5">
    <location>
        <begin position="144"/>
        <end position="166"/>
    </location>
</feature>
<feature type="transmembrane region" description="Helical" evidence="5">
    <location>
        <begin position="172"/>
        <end position="194"/>
    </location>
</feature>
<evidence type="ECO:0000256" key="3">
    <source>
        <dbReference type="ARBA" id="ARBA00022989"/>
    </source>
</evidence>
<dbReference type="PANTHER" id="PTHR43424">
    <property type="entry name" value="LOCUS PUTATIVE PROTEIN 1-RELATED"/>
    <property type="match status" value="1"/>
</dbReference>
<feature type="transmembrane region" description="Helical" evidence="5">
    <location>
        <begin position="89"/>
        <end position="109"/>
    </location>
</feature>
<reference evidence="6 7" key="1">
    <citation type="journal article" date="2015" name="Genome Announc.">
        <title>Expanding the biotechnology potential of lactobacilli through comparative genomics of 213 strains and associated genera.</title>
        <authorList>
            <person name="Sun Z."/>
            <person name="Harris H.M."/>
            <person name="McCann A."/>
            <person name="Guo C."/>
            <person name="Argimon S."/>
            <person name="Zhang W."/>
            <person name="Yang X."/>
            <person name="Jeffery I.B."/>
            <person name="Cooney J.C."/>
            <person name="Kagawa T.F."/>
            <person name="Liu W."/>
            <person name="Song Y."/>
            <person name="Salvetti E."/>
            <person name="Wrobel A."/>
            <person name="Rasinkangas P."/>
            <person name="Parkhill J."/>
            <person name="Rea M.C."/>
            <person name="O'Sullivan O."/>
            <person name="Ritari J."/>
            <person name="Douillard F.P."/>
            <person name="Paul Ross R."/>
            <person name="Yang R."/>
            <person name="Briner A.E."/>
            <person name="Felis G.E."/>
            <person name="de Vos W.M."/>
            <person name="Barrangou R."/>
            <person name="Klaenhammer T.R."/>
            <person name="Caufield P.W."/>
            <person name="Cui Y."/>
            <person name="Zhang H."/>
            <person name="O'Toole P.W."/>
        </authorList>
    </citation>
    <scope>NUCLEOTIDE SEQUENCE [LARGE SCALE GENOMIC DNA]</scope>
    <source>
        <strain evidence="6 7">DSM 10532</strain>
    </source>
</reference>
<dbReference type="eggNOG" id="COG2244">
    <property type="taxonomic scope" value="Bacteria"/>
</dbReference>
<feature type="transmembrane region" description="Helical" evidence="5">
    <location>
        <begin position="451"/>
        <end position="470"/>
    </location>
</feature>
<evidence type="ECO:0000313" key="7">
    <source>
        <dbReference type="Proteomes" id="UP000051311"/>
    </source>
</evidence>
<dbReference type="CDD" id="cd13128">
    <property type="entry name" value="MATE_Wzx_like"/>
    <property type="match status" value="1"/>
</dbReference>
<dbReference type="STRING" id="1423748.FC37_GL001056"/>
<keyword evidence="4 5" id="KW-0472">Membrane</keyword>
<feature type="transmembrane region" description="Helical" evidence="5">
    <location>
        <begin position="364"/>
        <end position="382"/>
    </location>
</feature>
<dbReference type="Pfam" id="PF01943">
    <property type="entry name" value="Polysacc_synt"/>
    <property type="match status" value="1"/>
</dbReference>
<dbReference type="RefSeq" id="WP_035434573.1">
    <property type="nucleotide sequence ID" value="NZ_AZEL01000001.1"/>
</dbReference>
<keyword evidence="3 5" id="KW-1133">Transmembrane helix</keyword>
<evidence type="ECO:0000256" key="2">
    <source>
        <dbReference type="ARBA" id="ARBA00022692"/>
    </source>
</evidence>
<comment type="subcellular location">
    <subcellularLocation>
        <location evidence="1">Membrane</location>
        <topology evidence="1">Multi-pass membrane protein</topology>
    </subcellularLocation>
</comment>
<dbReference type="AlphaFoldDB" id="A0A0R1P175"/>
<feature type="transmembrane region" description="Helical" evidence="5">
    <location>
        <begin position="254"/>
        <end position="275"/>
    </location>
</feature>
<dbReference type="Proteomes" id="UP000051311">
    <property type="component" value="Unassembled WGS sequence"/>
</dbReference>
<evidence type="ECO:0000313" key="6">
    <source>
        <dbReference type="EMBL" id="KRL25657.1"/>
    </source>
</evidence>
<dbReference type="OrthoDB" id="9815702at2"/>
<feature type="transmembrane region" description="Helical" evidence="5">
    <location>
        <begin position="296"/>
        <end position="318"/>
    </location>
</feature>
<evidence type="ECO:0000256" key="5">
    <source>
        <dbReference type="SAM" id="Phobius"/>
    </source>
</evidence>
<evidence type="ECO:0000256" key="1">
    <source>
        <dbReference type="ARBA" id="ARBA00004141"/>
    </source>
</evidence>
<feature type="transmembrane region" description="Helical" evidence="5">
    <location>
        <begin position="215"/>
        <end position="239"/>
    </location>
</feature>
<organism evidence="6 7">
    <name type="scientific">Lactobacillus gallinarum DSM 10532 = JCM 2011</name>
    <dbReference type="NCBI Taxonomy" id="1423748"/>
    <lineage>
        <taxon>Bacteria</taxon>
        <taxon>Bacillati</taxon>
        <taxon>Bacillota</taxon>
        <taxon>Bacilli</taxon>
        <taxon>Lactobacillales</taxon>
        <taxon>Lactobacillaceae</taxon>
        <taxon>Lactobacillus</taxon>
    </lineage>
</organism>
<gene>
    <name evidence="6" type="ORF">FC37_GL001056</name>
</gene>
<feature type="transmembrane region" description="Helical" evidence="5">
    <location>
        <begin position="115"/>
        <end position="132"/>
    </location>
</feature>